<organism evidence="4 5">
    <name type="scientific">Kitasatospora arboriphila</name>
    <dbReference type="NCBI Taxonomy" id="258052"/>
    <lineage>
        <taxon>Bacteria</taxon>
        <taxon>Bacillati</taxon>
        <taxon>Actinomycetota</taxon>
        <taxon>Actinomycetes</taxon>
        <taxon>Kitasatosporales</taxon>
        <taxon>Streptomycetaceae</taxon>
        <taxon>Kitasatospora</taxon>
    </lineage>
</organism>
<gene>
    <name evidence="4" type="ORF">GCM10009663_03920</name>
</gene>
<evidence type="ECO:0000313" key="4">
    <source>
        <dbReference type="EMBL" id="GAA1069859.1"/>
    </source>
</evidence>
<dbReference type="InterPro" id="IPR000182">
    <property type="entry name" value="GNAT_dom"/>
</dbReference>
<proteinExistence type="predicted"/>
<dbReference type="PANTHER" id="PTHR43877:SF2">
    <property type="entry name" value="AMINOALKYLPHOSPHONATE N-ACETYLTRANSFERASE-RELATED"/>
    <property type="match status" value="1"/>
</dbReference>
<evidence type="ECO:0000313" key="5">
    <source>
        <dbReference type="Proteomes" id="UP001499987"/>
    </source>
</evidence>
<dbReference type="Proteomes" id="UP001499987">
    <property type="component" value="Unassembled WGS sequence"/>
</dbReference>
<dbReference type="SUPFAM" id="SSF55729">
    <property type="entry name" value="Acyl-CoA N-acyltransferases (Nat)"/>
    <property type="match status" value="1"/>
</dbReference>
<keyword evidence="1" id="KW-0808">Transferase</keyword>
<dbReference type="InterPro" id="IPR050832">
    <property type="entry name" value="Bact_Acetyltransf"/>
</dbReference>
<dbReference type="CDD" id="cd04301">
    <property type="entry name" value="NAT_SF"/>
    <property type="match status" value="1"/>
</dbReference>
<protein>
    <submittedName>
        <fullName evidence="4">GNAT family N-acetyltransferase</fullName>
    </submittedName>
</protein>
<sequence>MHTLGGAPGTNDGETPHMGMSVIISPATQDDAEQILKLQYLGYQDEAALYGDWAIEPLTQTLESLRAELGEQEFFVARLGDEVVGTVRGRLDADGTARIGRLVVHPRMQRHGLGGRLLDAVERRLQAVGTVYAFELFTGHRSLGNLRLYARHGYRQTGVREVSGRLSLVTLSKTVPVPLAASA</sequence>
<feature type="domain" description="N-acetyltransferase" evidence="3">
    <location>
        <begin position="22"/>
        <end position="176"/>
    </location>
</feature>
<evidence type="ECO:0000259" key="3">
    <source>
        <dbReference type="PROSITE" id="PS51186"/>
    </source>
</evidence>
<dbReference type="EMBL" id="BAAALD010000002">
    <property type="protein sequence ID" value="GAA1069859.1"/>
    <property type="molecule type" value="Genomic_DNA"/>
</dbReference>
<evidence type="ECO:0000256" key="1">
    <source>
        <dbReference type="ARBA" id="ARBA00022679"/>
    </source>
</evidence>
<keyword evidence="2" id="KW-0012">Acyltransferase</keyword>
<name>A0ABN1T9Y5_9ACTN</name>
<dbReference type="Pfam" id="PF00583">
    <property type="entry name" value="Acetyltransf_1"/>
    <property type="match status" value="1"/>
</dbReference>
<dbReference type="InterPro" id="IPR016181">
    <property type="entry name" value="Acyl_CoA_acyltransferase"/>
</dbReference>
<dbReference type="PROSITE" id="PS51186">
    <property type="entry name" value="GNAT"/>
    <property type="match status" value="1"/>
</dbReference>
<reference evidence="4 5" key="1">
    <citation type="journal article" date="2019" name="Int. J. Syst. Evol. Microbiol.">
        <title>The Global Catalogue of Microorganisms (GCM) 10K type strain sequencing project: providing services to taxonomists for standard genome sequencing and annotation.</title>
        <authorList>
            <consortium name="The Broad Institute Genomics Platform"/>
            <consortium name="The Broad Institute Genome Sequencing Center for Infectious Disease"/>
            <person name="Wu L."/>
            <person name="Ma J."/>
        </authorList>
    </citation>
    <scope>NUCLEOTIDE SEQUENCE [LARGE SCALE GENOMIC DNA]</scope>
    <source>
        <strain evidence="4 5">JCM 13002</strain>
    </source>
</reference>
<comment type="caution">
    <text evidence="4">The sequence shown here is derived from an EMBL/GenBank/DDBJ whole genome shotgun (WGS) entry which is preliminary data.</text>
</comment>
<dbReference type="Gene3D" id="3.40.630.30">
    <property type="match status" value="1"/>
</dbReference>
<keyword evidence="5" id="KW-1185">Reference proteome</keyword>
<dbReference type="PANTHER" id="PTHR43877">
    <property type="entry name" value="AMINOALKYLPHOSPHONATE N-ACETYLTRANSFERASE-RELATED-RELATED"/>
    <property type="match status" value="1"/>
</dbReference>
<evidence type="ECO:0000256" key="2">
    <source>
        <dbReference type="ARBA" id="ARBA00023315"/>
    </source>
</evidence>
<accession>A0ABN1T9Y5</accession>